<reference evidence="5 6" key="1">
    <citation type="journal article" date="2016" name="Nat. Commun.">
        <title>Thousands of microbial genomes shed light on interconnected biogeochemical processes in an aquifer system.</title>
        <authorList>
            <person name="Anantharaman K."/>
            <person name="Brown C.T."/>
            <person name="Hug L.A."/>
            <person name="Sharon I."/>
            <person name="Castelle C.J."/>
            <person name="Probst A.J."/>
            <person name="Thomas B.C."/>
            <person name="Singh A."/>
            <person name="Wilkins M.J."/>
            <person name="Karaoz U."/>
            <person name="Brodie E.L."/>
            <person name="Williams K.H."/>
            <person name="Hubbard S.S."/>
            <person name="Banfield J.F."/>
        </authorList>
    </citation>
    <scope>NUCLEOTIDE SEQUENCE [LARGE SCALE GENOMIC DNA]</scope>
</reference>
<dbReference type="InterPro" id="IPR009051">
    <property type="entry name" value="Helical_ferredxn"/>
</dbReference>
<dbReference type="PANTHER" id="PTHR42783">
    <property type="entry name" value="GLUTAMATE SYNTHASE [NADPH] SMALL CHAIN"/>
    <property type="match status" value="1"/>
</dbReference>
<dbReference type="PROSITE" id="PS51379">
    <property type="entry name" value="4FE4S_FER_2"/>
    <property type="match status" value="2"/>
</dbReference>
<dbReference type="Gene3D" id="3.30.70.20">
    <property type="match status" value="1"/>
</dbReference>
<dbReference type="AlphaFoldDB" id="A0A1G2D0B1"/>
<protein>
    <recommendedName>
        <fullName evidence="4">4Fe-4S ferredoxin-type domain-containing protein</fullName>
    </recommendedName>
</protein>
<dbReference type="PROSITE" id="PS00198">
    <property type="entry name" value="4FE4S_FER_1"/>
    <property type="match status" value="1"/>
</dbReference>
<keyword evidence="1" id="KW-0479">Metal-binding</keyword>
<dbReference type="GO" id="GO:0051536">
    <property type="term" value="F:iron-sulfur cluster binding"/>
    <property type="evidence" value="ECO:0007669"/>
    <property type="project" value="UniProtKB-KW"/>
</dbReference>
<dbReference type="SUPFAM" id="SSF51971">
    <property type="entry name" value="Nucleotide-binding domain"/>
    <property type="match status" value="1"/>
</dbReference>
<dbReference type="InterPro" id="IPR023753">
    <property type="entry name" value="FAD/NAD-binding_dom"/>
</dbReference>
<evidence type="ECO:0000256" key="3">
    <source>
        <dbReference type="ARBA" id="ARBA00023014"/>
    </source>
</evidence>
<comment type="caution">
    <text evidence="5">The sequence shown here is derived from an EMBL/GenBank/DDBJ whole genome shotgun (WGS) entry which is preliminary data.</text>
</comment>
<dbReference type="InterPro" id="IPR017900">
    <property type="entry name" value="4Fe4S_Fe_S_CS"/>
</dbReference>
<dbReference type="Pfam" id="PF14691">
    <property type="entry name" value="Fer4_20"/>
    <property type="match status" value="1"/>
</dbReference>
<dbReference type="InterPro" id="IPR028261">
    <property type="entry name" value="DPD_II"/>
</dbReference>
<accession>A0A1G2D0B1</accession>
<evidence type="ECO:0000313" key="5">
    <source>
        <dbReference type="EMBL" id="OGZ07073.1"/>
    </source>
</evidence>
<dbReference type="PANTHER" id="PTHR42783:SF3">
    <property type="entry name" value="GLUTAMATE SYNTHASE [NADPH] SMALL CHAIN-RELATED"/>
    <property type="match status" value="1"/>
</dbReference>
<feature type="domain" description="4Fe-4S ferredoxin-type" evidence="4">
    <location>
        <begin position="523"/>
        <end position="552"/>
    </location>
</feature>
<name>A0A1G2D0B1_9BACT</name>
<keyword evidence="3" id="KW-0411">Iron-sulfur</keyword>
<dbReference type="Pfam" id="PF00037">
    <property type="entry name" value="Fer4"/>
    <property type="match status" value="1"/>
</dbReference>
<dbReference type="PRINTS" id="PR00419">
    <property type="entry name" value="ADXRDTASE"/>
</dbReference>
<dbReference type="InterPro" id="IPR017896">
    <property type="entry name" value="4Fe4S_Fe-S-bd"/>
</dbReference>
<evidence type="ECO:0000313" key="6">
    <source>
        <dbReference type="Proteomes" id="UP000177996"/>
    </source>
</evidence>
<evidence type="ECO:0000256" key="2">
    <source>
        <dbReference type="ARBA" id="ARBA00023004"/>
    </source>
</evidence>
<dbReference type="Pfam" id="PF07992">
    <property type="entry name" value="Pyr_redox_2"/>
    <property type="match status" value="1"/>
</dbReference>
<dbReference type="GO" id="GO:0046872">
    <property type="term" value="F:metal ion binding"/>
    <property type="evidence" value="ECO:0007669"/>
    <property type="project" value="UniProtKB-KW"/>
</dbReference>
<organism evidence="5 6">
    <name type="scientific">Candidatus Lloydbacteria bacterium RIFCSPHIGHO2_02_FULL_50_13</name>
    <dbReference type="NCBI Taxonomy" id="1798661"/>
    <lineage>
        <taxon>Bacteria</taxon>
        <taxon>Candidatus Lloydiibacteriota</taxon>
    </lineage>
</organism>
<evidence type="ECO:0000259" key="4">
    <source>
        <dbReference type="PROSITE" id="PS51379"/>
    </source>
</evidence>
<dbReference type="SUPFAM" id="SSF54862">
    <property type="entry name" value="4Fe-4S ferredoxins"/>
    <property type="match status" value="1"/>
</dbReference>
<sequence length="558" mass="61534">MDKKNAATFVSLSDTNVSPFRTGLWRKSTPIFENRIAPCTDLCPCGENIPAWMHLLSEGMIEDAWRECTKENPFPLICGRVCYRFCEAKCNREGIDDKLSINAAERFLGEWAVTHGLRPVFPANGKGSGLSVAIVGGGPAGLSAAYRLRREGASVTIYDEREHLGGMLRYGIPEYRLPKVLLERELDAMIGGIGIETRLGASVSVDVLKEIVASNDYVLFAHGAHRSRSMVDKNGKALPFIDGLVFLAHAAAKWIKRFTESVRHVSVIGGGNTAIDVARTALRLGAKQVTVIYRRREEDMPAHRDEIAEARKEGVDFLFLALPTEVNRDDGGAVILTCVPVELRAQAEERKVLPVPRTDLPFFFATDLAISAIGEETDWGFLGDGRHGFTDESDVEDGRFLATGDALTGPRSVSEAIASGKKAADAILARYTKQTEGVKDCERVRRDEIKFWYLNPVRKDPRIANGKTLTREEFFAFGETTVTISKEDAIAEAARCINCGTCISCDRCLVFCPDYAILRNDDGSYDINLDMCKGCGLCADVCERGAIRFEKEKRNDNV</sequence>
<gene>
    <name evidence="5" type="ORF">A3D65_01360</name>
</gene>
<evidence type="ECO:0000256" key="1">
    <source>
        <dbReference type="ARBA" id="ARBA00022723"/>
    </source>
</evidence>
<feature type="domain" description="4Fe-4S ferredoxin-type" evidence="4">
    <location>
        <begin position="492"/>
        <end position="522"/>
    </location>
</feature>
<dbReference type="STRING" id="1798661.A3D65_01360"/>
<proteinExistence type="predicted"/>
<dbReference type="SUPFAM" id="SSF46548">
    <property type="entry name" value="alpha-helical ferredoxin"/>
    <property type="match status" value="1"/>
</dbReference>
<dbReference type="InterPro" id="IPR036188">
    <property type="entry name" value="FAD/NAD-bd_sf"/>
</dbReference>
<dbReference type="GO" id="GO:0016491">
    <property type="term" value="F:oxidoreductase activity"/>
    <property type="evidence" value="ECO:0007669"/>
    <property type="project" value="InterPro"/>
</dbReference>
<dbReference type="EMBL" id="MHLL01000070">
    <property type="protein sequence ID" value="OGZ07073.1"/>
    <property type="molecule type" value="Genomic_DNA"/>
</dbReference>
<dbReference type="Gene3D" id="1.10.1060.10">
    <property type="entry name" value="Alpha-helical ferredoxin"/>
    <property type="match status" value="1"/>
</dbReference>
<dbReference type="Gene3D" id="3.50.50.60">
    <property type="entry name" value="FAD/NAD(P)-binding domain"/>
    <property type="match status" value="2"/>
</dbReference>
<dbReference type="Proteomes" id="UP000177996">
    <property type="component" value="Unassembled WGS sequence"/>
</dbReference>
<keyword evidence="2" id="KW-0408">Iron</keyword>